<dbReference type="AlphaFoldDB" id="A0A8F1SB50"/>
<protein>
    <submittedName>
        <fullName evidence="2">Uncharacterized protein</fullName>
    </submittedName>
</protein>
<feature type="compositionally biased region" description="Polar residues" evidence="1">
    <location>
        <begin position="1"/>
        <end position="16"/>
    </location>
</feature>
<dbReference type="Gene3D" id="3.30.2010.30">
    <property type="match status" value="1"/>
</dbReference>
<sequence length="95" mass="10522">MSSYPLEPSSSANYTKKSAHTKSGVEVNVWATPAQNEKTLDFALDIATRSIDFYDEYFGVKIPTAKIRPRQHLCPTSPRAPWKTGDSSPTAKVAY</sequence>
<dbReference type="Proteomes" id="UP000679129">
    <property type="component" value="Chromosome"/>
</dbReference>
<feature type="region of interest" description="Disordered" evidence="1">
    <location>
        <begin position="1"/>
        <end position="23"/>
    </location>
</feature>
<dbReference type="KEGG" id="mnd:KOY48_03470"/>
<organism evidence="2 3">
    <name type="scientific">Candidatus Minimicrobia naudis</name>
    <dbReference type="NCBI Taxonomy" id="2841263"/>
    <lineage>
        <taxon>Bacteria</taxon>
        <taxon>Candidatus Saccharimonadota</taxon>
        <taxon>Candidatus Saccharimonadota incertae sedis</taxon>
        <taxon>Candidatus Minimicrobia</taxon>
    </lineage>
</organism>
<name>A0A8F1SB50_9BACT</name>
<gene>
    <name evidence="2" type="ORF">KOY48_03470</name>
</gene>
<reference evidence="2" key="1">
    <citation type="submission" date="2021-06" db="EMBL/GenBank/DDBJ databases">
        <title>An adapted protocol for Saccharibacteria cultivation: two new species join this phylum of Candidate Phyla Radiations.</title>
        <authorList>
            <person name="Ibrahim A."/>
            <person name="Maatouk M."/>
            <person name="Zgheib R."/>
            <person name="Haddad G."/>
            <person name="Bou Khalil J."/>
            <person name="Raoult D."/>
            <person name="Bittar F."/>
        </authorList>
    </citation>
    <scope>NUCLEOTIDE SEQUENCE</scope>
    <source>
        <strain evidence="2">IHU1</strain>
    </source>
</reference>
<evidence type="ECO:0000256" key="1">
    <source>
        <dbReference type="SAM" id="MobiDB-lite"/>
    </source>
</evidence>
<proteinExistence type="predicted"/>
<accession>A0A8F1SB50</accession>
<evidence type="ECO:0000313" key="2">
    <source>
        <dbReference type="EMBL" id="QWQ31948.1"/>
    </source>
</evidence>
<feature type="region of interest" description="Disordered" evidence="1">
    <location>
        <begin position="69"/>
        <end position="95"/>
    </location>
</feature>
<evidence type="ECO:0000313" key="3">
    <source>
        <dbReference type="Proteomes" id="UP000679129"/>
    </source>
</evidence>
<feature type="compositionally biased region" description="Polar residues" evidence="1">
    <location>
        <begin position="85"/>
        <end position="95"/>
    </location>
</feature>
<keyword evidence="3" id="KW-1185">Reference proteome</keyword>
<dbReference type="EMBL" id="CP076460">
    <property type="protein sequence ID" value="QWQ31948.1"/>
    <property type="molecule type" value="Genomic_DNA"/>
</dbReference>